<evidence type="ECO:0000256" key="5">
    <source>
        <dbReference type="ARBA" id="ARBA00022840"/>
    </source>
</evidence>
<keyword evidence="5" id="KW-0067">ATP-binding</keyword>
<keyword evidence="3" id="KW-0547">Nucleotide-binding</keyword>
<dbReference type="GO" id="GO:0000077">
    <property type="term" value="P:DNA damage checkpoint signaling"/>
    <property type="evidence" value="ECO:0007669"/>
    <property type="project" value="TreeGrafter"/>
</dbReference>
<dbReference type="PANTHER" id="PTHR12172">
    <property type="entry name" value="CELL CYCLE CHECKPOINT PROTEIN RAD17"/>
    <property type="match status" value="1"/>
</dbReference>
<evidence type="ECO:0000256" key="3">
    <source>
        <dbReference type="ARBA" id="ARBA00022741"/>
    </source>
</evidence>
<dbReference type="GO" id="GO:0006281">
    <property type="term" value="P:DNA repair"/>
    <property type="evidence" value="ECO:0007669"/>
    <property type="project" value="InterPro"/>
</dbReference>
<keyword evidence="6" id="KW-0539">Nucleus</keyword>
<dbReference type="AlphaFoldDB" id="A0A914E1T6"/>
<dbReference type="GO" id="GO:0005524">
    <property type="term" value="F:ATP binding"/>
    <property type="evidence" value="ECO:0007669"/>
    <property type="project" value="UniProtKB-KW"/>
</dbReference>
<dbReference type="InterPro" id="IPR004582">
    <property type="entry name" value="Checkpoint_prot_Rad17_Rad24"/>
</dbReference>
<dbReference type="InterPro" id="IPR027417">
    <property type="entry name" value="P-loop_NTPase"/>
</dbReference>
<dbReference type="GO" id="GO:0033314">
    <property type="term" value="P:mitotic DNA replication checkpoint signaling"/>
    <property type="evidence" value="ECO:0007669"/>
    <property type="project" value="TreeGrafter"/>
</dbReference>
<name>A0A914E1T6_9BILA</name>
<protein>
    <submittedName>
        <fullName evidence="9">Uncharacterized protein</fullName>
    </submittedName>
</protein>
<dbReference type="GO" id="GO:0003689">
    <property type="term" value="F:DNA clamp loader activity"/>
    <property type="evidence" value="ECO:0007669"/>
    <property type="project" value="TreeGrafter"/>
</dbReference>
<keyword evidence="8" id="KW-1185">Reference proteome</keyword>
<keyword evidence="4" id="KW-0227">DNA damage</keyword>
<evidence type="ECO:0000313" key="8">
    <source>
        <dbReference type="Proteomes" id="UP000887540"/>
    </source>
</evidence>
<comment type="subcellular location">
    <subcellularLocation>
        <location evidence="1">Nucleus</location>
    </subcellularLocation>
</comment>
<comment type="similarity">
    <text evidence="2">Belongs to the rad17/RAD24 family.</text>
</comment>
<dbReference type="WBParaSite" id="ACRNAN_scaffold502.g16301.t1">
    <property type="protein sequence ID" value="ACRNAN_scaffold502.g16301.t1"/>
    <property type="gene ID" value="ACRNAN_scaffold502.g16301"/>
</dbReference>
<dbReference type="Proteomes" id="UP000887540">
    <property type="component" value="Unplaced"/>
</dbReference>
<evidence type="ECO:0000256" key="6">
    <source>
        <dbReference type="ARBA" id="ARBA00023242"/>
    </source>
</evidence>
<sequence>MDVDVEIDENEDDIDVIWVGKSLPSNIKHGSTSNKKIDISFNNFPNASISSSLPKGSFVPLIESFHPRTRNDLAVHSKKIEEVICNDFGLEVLEYESNRAYELSWDSEEVWDESEIKVFQRFLYEAEYPSVERSAKRRLVLIEHLPNRFYSDPHLFHDLLRDFAGSSHSMFVIVMSNMGNRWDLSPDRILPDSILRELSIEHIKFNPIANTFMQKALRRIVSLMNVNASPRFINGLAESAAGDIRTAINSLEFSMIQNQFNSELIYSATSVDLFHFIGKILYSKRAELQTNDWKKCEQCLRKQVAKKWSRPFPPKDNVHDLLELANISGSRLSEFVFEHEPNFTSSLSTISRIFSDLCEFDSTLRNIELQKNNAFDSYLLQIVARSTMFYNYNTRPSFRSLYKFEKPKLLSVKTMVKETKLKAVDSFPNLRSQEICFLTLPLLPLIMPPLNEAQLELLRDLAINKERFKRIAQKRRAHSRLNLSTPSRRVQQDMMIENSAPTLDDGFNYDIEEDEDDLNSF</sequence>
<dbReference type="SUPFAM" id="SSF52540">
    <property type="entry name" value="P-loop containing nucleoside triphosphate hydrolases"/>
    <property type="match status" value="1"/>
</dbReference>
<evidence type="ECO:0000256" key="4">
    <source>
        <dbReference type="ARBA" id="ARBA00022763"/>
    </source>
</evidence>
<dbReference type="GO" id="GO:0003682">
    <property type="term" value="F:chromatin binding"/>
    <property type="evidence" value="ECO:0007669"/>
    <property type="project" value="TreeGrafter"/>
</dbReference>
<accession>A0A914E1T6</accession>
<organism evidence="8 9">
    <name type="scientific">Acrobeloides nanus</name>
    <dbReference type="NCBI Taxonomy" id="290746"/>
    <lineage>
        <taxon>Eukaryota</taxon>
        <taxon>Metazoa</taxon>
        <taxon>Ecdysozoa</taxon>
        <taxon>Nematoda</taxon>
        <taxon>Chromadorea</taxon>
        <taxon>Rhabditida</taxon>
        <taxon>Tylenchina</taxon>
        <taxon>Cephalobomorpha</taxon>
        <taxon>Cephaloboidea</taxon>
        <taxon>Cephalobidae</taxon>
        <taxon>Acrobeloides</taxon>
    </lineage>
</organism>
<dbReference type="GO" id="GO:0005634">
    <property type="term" value="C:nucleus"/>
    <property type="evidence" value="ECO:0007669"/>
    <property type="project" value="UniProtKB-SubCell"/>
</dbReference>
<keyword evidence="7" id="KW-0131">Cell cycle</keyword>
<evidence type="ECO:0000256" key="2">
    <source>
        <dbReference type="ARBA" id="ARBA00006168"/>
    </source>
</evidence>
<dbReference type="PANTHER" id="PTHR12172:SF0">
    <property type="entry name" value="CELL CYCLE CHECKPOINT PROTEIN RAD17"/>
    <property type="match status" value="1"/>
</dbReference>
<proteinExistence type="inferred from homology"/>
<reference evidence="9" key="1">
    <citation type="submission" date="2022-11" db="UniProtKB">
        <authorList>
            <consortium name="WormBaseParasite"/>
        </authorList>
    </citation>
    <scope>IDENTIFICATION</scope>
</reference>
<dbReference type="Pfam" id="PF03215">
    <property type="entry name" value="Rad17"/>
    <property type="match status" value="1"/>
</dbReference>
<dbReference type="Gene3D" id="1.10.8.60">
    <property type="match status" value="1"/>
</dbReference>
<evidence type="ECO:0000313" key="9">
    <source>
        <dbReference type="WBParaSite" id="ACRNAN_scaffold502.g16301.t1"/>
    </source>
</evidence>
<evidence type="ECO:0000256" key="7">
    <source>
        <dbReference type="ARBA" id="ARBA00023306"/>
    </source>
</evidence>
<evidence type="ECO:0000256" key="1">
    <source>
        <dbReference type="ARBA" id="ARBA00004123"/>
    </source>
</evidence>